<dbReference type="AlphaFoldDB" id="A0A2P2PM82"/>
<sequence length="16" mass="2005">MRRRISNSFFGRFSPF</sequence>
<organism evidence="1">
    <name type="scientific">Rhizophora mucronata</name>
    <name type="common">Asiatic mangrove</name>
    <dbReference type="NCBI Taxonomy" id="61149"/>
    <lineage>
        <taxon>Eukaryota</taxon>
        <taxon>Viridiplantae</taxon>
        <taxon>Streptophyta</taxon>
        <taxon>Embryophyta</taxon>
        <taxon>Tracheophyta</taxon>
        <taxon>Spermatophyta</taxon>
        <taxon>Magnoliopsida</taxon>
        <taxon>eudicotyledons</taxon>
        <taxon>Gunneridae</taxon>
        <taxon>Pentapetalae</taxon>
        <taxon>rosids</taxon>
        <taxon>fabids</taxon>
        <taxon>Malpighiales</taxon>
        <taxon>Rhizophoraceae</taxon>
        <taxon>Rhizophora</taxon>
    </lineage>
</organism>
<protein>
    <submittedName>
        <fullName evidence="1">Uncharacterized protein</fullName>
    </submittedName>
</protein>
<evidence type="ECO:0000313" key="1">
    <source>
        <dbReference type="EMBL" id="MBX55880.1"/>
    </source>
</evidence>
<name>A0A2P2PM82_RHIMU</name>
<dbReference type="EMBL" id="GGEC01075396">
    <property type="protein sequence ID" value="MBX55880.1"/>
    <property type="molecule type" value="Transcribed_RNA"/>
</dbReference>
<proteinExistence type="predicted"/>
<accession>A0A2P2PM82</accession>
<reference evidence="1" key="1">
    <citation type="submission" date="2018-02" db="EMBL/GenBank/DDBJ databases">
        <title>Rhizophora mucronata_Transcriptome.</title>
        <authorList>
            <person name="Meera S.P."/>
            <person name="Sreeshan A."/>
            <person name="Augustine A."/>
        </authorList>
    </citation>
    <scope>NUCLEOTIDE SEQUENCE</scope>
    <source>
        <tissue evidence="1">Leaf</tissue>
    </source>
</reference>